<evidence type="ECO:0000259" key="1">
    <source>
        <dbReference type="Pfam" id="PF10551"/>
    </source>
</evidence>
<dbReference type="PANTHER" id="PTHR31973:SF195">
    <property type="entry name" value="MUDR FAMILY TRANSPOSASE"/>
    <property type="match status" value="1"/>
</dbReference>
<dbReference type="AlphaFoldDB" id="A0AAD9XLG8"/>
<dbReference type="Proteomes" id="UP001280121">
    <property type="component" value="Unassembled WGS sequence"/>
</dbReference>
<organism evidence="2 3">
    <name type="scientific">Dipteronia dyeriana</name>
    <dbReference type="NCBI Taxonomy" id="168575"/>
    <lineage>
        <taxon>Eukaryota</taxon>
        <taxon>Viridiplantae</taxon>
        <taxon>Streptophyta</taxon>
        <taxon>Embryophyta</taxon>
        <taxon>Tracheophyta</taxon>
        <taxon>Spermatophyta</taxon>
        <taxon>Magnoliopsida</taxon>
        <taxon>eudicotyledons</taxon>
        <taxon>Gunneridae</taxon>
        <taxon>Pentapetalae</taxon>
        <taxon>rosids</taxon>
        <taxon>malvids</taxon>
        <taxon>Sapindales</taxon>
        <taxon>Sapindaceae</taxon>
        <taxon>Hippocastanoideae</taxon>
        <taxon>Acereae</taxon>
        <taxon>Dipteronia</taxon>
    </lineage>
</organism>
<evidence type="ECO:0000313" key="2">
    <source>
        <dbReference type="EMBL" id="KAK2661446.1"/>
    </source>
</evidence>
<protein>
    <recommendedName>
        <fullName evidence="1">MULE transposase domain-containing protein</fullName>
    </recommendedName>
</protein>
<feature type="domain" description="MULE transposase" evidence="1">
    <location>
        <begin position="186"/>
        <end position="278"/>
    </location>
</feature>
<reference evidence="2" key="1">
    <citation type="journal article" date="2023" name="Plant J.">
        <title>Genome sequences and population genomics provide insights into the demographic history, inbreeding, and mutation load of two 'living fossil' tree species of Dipteronia.</title>
        <authorList>
            <person name="Feng Y."/>
            <person name="Comes H.P."/>
            <person name="Chen J."/>
            <person name="Zhu S."/>
            <person name="Lu R."/>
            <person name="Zhang X."/>
            <person name="Li P."/>
            <person name="Qiu J."/>
            <person name="Olsen K.M."/>
            <person name="Qiu Y."/>
        </authorList>
    </citation>
    <scope>NUCLEOTIDE SEQUENCE</scope>
    <source>
        <strain evidence="2">KIB01</strain>
    </source>
</reference>
<comment type="caution">
    <text evidence="2">The sequence shown here is derived from an EMBL/GenBank/DDBJ whole genome shotgun (WGS) entry which is preliminary data.</text>
</comment>
<dbReference type="Pfam" id="PF10551">
    <property type="entry name" value="MULE"/>
    <property type="match status" value="1"/>
</dbReference>
<dbReference type="PANTHER" id="PTHR31973">
    <property type="entry name" value="POLYPROTEIN, PUTATIVE-RELATED"/>
    <property type="match status" value="1"/>
</dbReference>
<accession>A0AAD9XLG8</accession>
<keyword evidence="3" id="KW-1185">Reference proteome</keyword>
<sequence length="410" mass="47126">MYGELSRDVQGVTNVDLTRFTIELRTLVDTGVRLRPIRPKIKDDGDVEILLCDGGHIPEVSKTPVSQTWIPGASNYSFKLVRTNESSSCNRLSKCGMFESKKGLKRPLLSYALKENFEIGVTRLFTDRYEVGCKDPKFSGRSLKPKEITTNMQVEYGLDADTKFEYLFIAFSASLVGFQTATRPAICIDVTHLKGRFGGVMFIAACKDANNQVFPLAYCWVDVECEDSWTWFIKELKKAIGCTANCIIISDSSLAIKITMAKEYLEIPYGICGFHININLKNRFKCHIVCNLLHEASRAHRQSEFLEKIRELSRVNIQAYEYLMRVMPHRWSRAYCPVRLYEGMTSNIMECMNNCLWHARQLSLTMLVEYIRDMIQKWFHERCDVASINTTQLSWWANGKLTTKKEEKIT</sequence>
<evidence type="ECO:0000313" key="3">
    <source>
        <dbReference type="Proteomes" id="UP001280121"/>
    </source>
</evidence>
<dbReference type="InterPro" id="IPR018289">
    <property type="entry name" value="MULE_transposase_dom"/>
</dbReference>
<proteinExistence type="predicted"/>
<dbReference type="EMBL" id="JANJYI010000001">
    <property type="protein sequence ID" value="KAK2661446.1"/>
    <property type="molecule type" value="Genomic_DNA"/>
</dbReference>
<name>A0AAD9XLG8_9ROSI</name>
<gene>
    <name evidence="2" type="ORF">Ddye_000020</name>
</gene>